<dbReference type="NCBIfam" id="NF002550">
    <property type="entry name" value="PRK02106.1"/>
    <property type="match status" value="1"/>
</dbReference>
<keyword evidence="3 6" id="KW-0285">Flavoprotein</keyword>
<keyword evidence="9" id="KW-1185">Reference proteome</keyword>
<organism evidence="8 9">
    <name type="scientific">Sphingobium amiense</name>
    <dbReference type="NCBI Taxonomy" id="135719"/>
    <lineage>
        <taxon>Bacteria</taxon>
        <taxon>Pseudomonadati</taxon>
        <taxon>Pseudomonadota</taxon>
        <taxon>Alphaproteobacteria</taxon>
        <taxon>Sphingomonadales</taxon>
        <taxon>Sphingomonadaceae</taxon>
        <taxon>Sphingobium</taxon>
    </lineage>
</organism>
<evidence type="ECO:0000256" key="1">
    <source>
        <dbReference type="ARBA" id="ARBA00001974"/>
    </source>
</evidence>
<dbReference type="Gene3D" id="3.30.560.10">
    <property type="entry name" value="Glucose Oxidase, domain 3"/>
    <property type="match status" value="1"/>
</dbReference>
<dbReference type="Proteomes" id="UP000279959">
    <property type="component" value="Chromosome"/>
</dbReference>
<dbReference type="PANTHER" id="PTHR11552:SF147">
    <property type="entry name" value="CHOLINE DEHYDROGENASE, MITOCHONDRIAL"/>
    <property type="match status" value="1"/>
</dbReference>
<protein>
    <submittedName>
        <fullName evidence="8">Choline dehydrogenase</fullName>
    </submittedName>
</protein>
<dbReference type="GO" id="GO:0016614">
    <property type="term" value="F:oxidoreductase activity, acting on CH-OH group of donors"/>
    <property type="evidence" value="ECO:0007669"/>
    <property type="project" value="InterPro"/>
</dbReference>
<evidence type="ECO:0000313" key="9">
    <source>
        <dbReference type="Proteomes" id="UP000279959"/>
    </source>
</evidence>
<dbReference type="Pfam" id="PF05199">
    <property type="entry name" value="GMC_oxred_C"/>
    <property type="match status" value="1"/>
</dbReference>
<gene>
    <name evidence="8" type="ORF">SAMIE_1031420</name>
</gene>
<reference evidence="8 9" key="1">
    <citation type="submission" date="2018-05" db="EMBL/GenBank/DDBJ databases">
        <title>Complete Genome Sequence of the Nonylphenol-Degrading Bacterium Sphingobium amiense DSM 16289T.</title>
        <authorList>
            <person name="Ootsuka M."/>
            <person name="Nishizawa T."/>
            <person name="Ohta H."/>
        </authorList>
    </citation>
    <scope>NUCLEOTIDE SEQUENCE [LARGE SCALE GENOMIC DNA]</scope>
    <source>
        <strain evidence="8 9">DSM 16289</strain>
    </source>
</reference>
<dbReference type="InterPro" id="IPR007867">
    <property type="entry name" value="GMC_OxRtase_C"/>
</dbReference>
<evidence type="ECO:0000256" key="6">
    <source>
        <dbReference type="RuleBase" id="RU003968"/>
    </source>
</evidence>
<evidence type="ECO:0000256" key="3">
    <source>
        <dbReference type="ARBA" id="ARBA00022630"/>
    </source>
</evidence>
<dbReference type="GO" id="GO:0050660">
    <property type="term" value="F:flavin adenine dinucleotide binding"/>
    <property type="evidence" value="ECO:0007669"/>
    <property type="project" value="InterPro"/>
</dbReference>
<evidence type="ECO:0000256" key="4">
    <source>
        <dbReference type="ARBA" id="ARBA00022827"/>
    </source>
</evidence>
<feature type="binding site" evidence="5">
    <location>
        <begin position="88"/>
        <end position="91"/>
    </location>
    <ligand>
        <name>FAD</name>
        <dbReference type="ChEBI" id="CHEBI:57692"/>
    </ligand>
</feature>
<evidence type="ECO:0000256" key="2">
    <source>
        <dbReference type="ARBA" id="ARBA00010790"/>
    </source>
</evidence>
<accession>A0A494W5X2</accession>
<proteinExistence type="inferred from homology"/>
<dbReference type="EMBL" id="AP018664">
    <property type="protein sequence ID" value="BBD99641.1"/>
    <property type="molecule type" value="Genomic_DNA"/>
</dbReference>
<sequence>MFDYIVVGAGSAGCVMANRLTEDGSSVLLLEAGKWDRDPLIHIPVGIGKIFPERLHDWGYFMEPDPGLDGRGIECARGKVVGGSSSINVMVYVRGHAGDYDRWAANGATGWSYADVLPYFKKSERWEHGGDAYRGGSGPLHTQETRYRDPILDSFIRAGAEAGYPTTADYNGAHQEGFGPVQSTIHSGRRWSSADAYLRPALKRRSLRVETQAVAHQLIIEQGRATGVRYSRRGTEHIARARREVILCGGVIDSPKLLMLSGIGDPEQLRALGIPVQVAAPGVGTNFQDHLSVITVHGRTDPAPFEQAMRYDRLAISMLNSLLSRESFAGDVPIGATAFLKSESGETLPDIQFLFLAAPFPAKPWLKPFIRPVPNTFGCRVALLRPESRGTVRLASADPAAAPLIEPCFLQAEGDRERLRKGVRMARSVMSQDAMRPHTGSEILPGDARQTDDEIDAFIRSNAVTVHHPAGTCKMGGAGDASRVVDPQLRVCGVEGLRVVDASIMPDLVGGNINAVVMMIAEKAADMVLGKTTAQTSAASAEAEVAL</sequence>
<dbReference type="InterPro" id="IPR000172">
    <property type="entry name" value="GMC_OxRdtase_N"/>
</dbReference>
<dbReference type="Gene3D" id="3.50.50.60">
    <property type="entry name" value="FAD/NAD(P)-binding domain"/>
    <property type="match status" value="1"/>
</dbReference>
<dbReference type="SUPFAM" id="SSF54373">
    <property type="entry name" value="FAD-linked reductases, C-terminal domain"/>
    <property type="match status" value="1"/>
</dbReference>
<dbReference type="InterPro" id="IPR036188">
    <property type="entry name" value="FAD/NAD-bd_sf"/>
</dbReference>
<dbReference type="PIRSF" id="PIRSF000137">
    <property type="entry name" value="Alcohol_oxidase"/>
    <property type="match status" value="1"/>
</dbReference>
<dbReference type="SUPFAM" id="SSF51905">
    <property type="entry name" value="FAD/NAD(P)-binding domain"/>
    <property type="match status" value="1"/>
</dbReference>
<dbReference type="PANTHER" id="PTHR11552">
    <property type="entry name" value="GLUCOSE-METHANOL-CHOLINE GMC OXIDOREDUCTASE"/>
    <property type="match status" value="1"/>
</dbReference>
<dbReference type="AlphaFoldDB" id="A0A494W5X2"/>
<feature type="domain" description="Glucose-methanol-choline oxidoreductase N-terminal" evidence="7">
    <location>
        <begin position="78"/>
        <end position="101"/>
    </location>
</feature>
<dbReference type="PROSITE" id="PS00623">
    <property type="entry name" value="GMC_OXRED_1"/>
    <property type="match status" value="1"/>
</dbReference>
<dbReference type="InterPro" id="IPR012132">
    <property type="entry name" value="GMC_OxRdtase"/>
</dbReference>
<feature type="binding site" evidence="5">
    <location>
        <position position="80"/>
    </location>
    <ligand>
        <name>FAD</name>
        <dbReference type="ChEBI" id="CHEBI:57692"/>
    </ligand>
</feature>
<dbReference type="Pfam" id="PF00732">
    <property type="entry name" value="GMC_oxred_N"/>
    <property type="match status" value="1"/>
</dbReference>
<name>A0A494W5X2_9SPHN</name>
<dbReference type="KEGG" id="sami:SAMIE_1031420"/>
<evidence type="ECO:0000259" key="7">
    <source>
        <dbReference type="PROSITE" id="PS00623"/>
    </source>
</evidence>
<evidence type="ECO:0000313" key="8">
    <source>
        <dbReference type="EMBL" id="BBD99641.1"/>
    </source>
</evidence>
<comment type="similarity">
    <text evidence="2 6">Belongs to the GMC oxidoreductase family.</text>
</comment>
<keyword evidence="4 5" id="KW-0274">FAD</keyword>
<evidence type="ECO:0000256" key="5">
    <source>
        <dbReference type="PIRSR" id="PIRSR000137-2"/>
    </source>
</evidence>
<comment type="cofactor">
    <cofactor evidence="1 5">
        <name>FAD</name>
        <dbReference type="ChEBI" id="CHEBI:57692"/>
    </cofactor>
</comment>